<dbReference type="InterPro" id="IPR001878">
    <property type="entry name" value="Znf_CCHC"/>
</dbReference>
<protein>
    <recommendedName>
        <fullName evidence="3">CCHC-type domain-containing protein</fullName>
    </recommendedName>
</protein>
<keyword evidence="1" id="KW-0863">Zinc-finger</keyword>
<name>A0A8H7QPC8_9FUNG</name>
<dbReference type="PROSITE" id="PS50158">
    <property type="entry name" value="ZF_CCHC"/>
    <property type="match status" value="1"/>
</dbReference>
<organism evidence="4 5">
    <name type="scientific">Mucor saturninus</name>
    <dbReference type="NCBI Taxonomy" id="64648"/>
    <lineage>
        <taxon>Eukaryota</taxon>
        <taxon>Fungi</taxon>
        <taxon>Fungi incertae sedis</taxon>
        <taxon>Mucoromycota</taxon>
        <taxon>Mucoromycotina</taxon>
        <taxon>Mucoromycetes</taxon>
        <taxon>Mucorales</taxon>
        <taxon>Mucorineae</taxon>
        <taxon>Mucoraceae</taxon>
        <taxon>Mucor</taxon>
    </lineage>
</organism>
<gene>
    <name evidence="4" type="ORF">INT47_005043</name>
</gene>
<feature type="region of interest" description="Disordered" evidence="2">
    <location>
        <begin position="282"/>
        <end position="304"/>
    </location>
</feature>
<feature type="compositionally biased region" description="Low complexity" evidence="2">
    <location>
        <begin position="248"/>
        <end position="265"/>
    </location>
</feature>
<reference evidence="4" key="1">
    <citation type="submission" date="2020-12" db="EMBL/GenBank/DDBJ databases">
        <title>Metabolic potential, ecology and presence of endohyphal bacteria is reflected in genomic diversity of Mucoromycotina.</title>
        <authorList>
            <person name="Muszewska A."/>
            <person name="Okrasinska A."/>
            <person name="Steczkiewicz K."/>
            <person name="Drgas O."/>
            <person name="Orlowska M."/>
            <person name="Perlinska-Lenart U."/>
            <person name="Aleksandrzak-Piekarczyk T."/>
            <person name="Szatraj K."/>
            <person name="Zielenkiewicz U."/>
            <person name="Pilsyk S."/>
            <person name="Malc E."/>
            <person name="Mieczkowski P."/>
            <person name="Kruszewska J.S."/>
            <person name="Biernat P."/>
            <person name="Pawlowska J."/>
        </authorList>
    </citation>
    <scope>NUCLEOTIDE SEQUENCE</scope>
    <source>
        <strain evidence="4">WA0000017839</strain>
    </source>
</reference>
<dbReference type="Proteomes" id="UP000603453">
    <property type="component" value="Unassembled WGS sequence"/>
</dbReference>
<feature type="domain" description="CCHC-type" evidence="3">
    <location>
        <begin position="274"/>
        <end position="289"/>
    </location>
</feature>
<proteinExistence type="predicted"/>
<evidence type="ECO:0000256" key="2">
    <source>
        <dbReference type="SAM" id="MobiDB-lite"/>
    </source>
</evidence>
<evidence type="ECO:0000313" key="5">
    <source>
        <dbReference type="Proteomes" id="UP000603453"/>
    </source>
</evidence>
<dbReference type="SMART" id="SM00343">
    <property type="entry name" value="ZnF_C2HC"/>
    <property type="match status" value="1"/>
</dbReference>
<keyword evidence="1" id="KW-0479">Metal-binding</keyword>
<dbReference type="SUPFAM" id="SSF57756">
    <property type="entry name" value="Retrovirus zinc finger-like domains"/>
    <property type="match status" value="1"/>
</dbReference>
<evidence type="ECO:0000259" key="3">
    <source>
        <dbReference type="PROSITE" id="PS50158"/>
    </source>
</evidence>
<dbReference type="InterPro" id="IPR036875">
    <property type="entry name" value="Znf_CCHC_sf"/>
</dbReference>
<dbReference type="EMBL" id="JAEPRD010000174">
    <property type="protein sequence ID" value="KAG2195268.1"/>
    <property type="molecule type" value="Genomic_DNA"/>
</dbReference>
<dbReference type="GO" id="GO:0008270">
    <property type="term" value="F:zinc ion binding"/>
    <property type="evidence" value="ECO:0007669"/>
    <property type="project" value="UniProtKB-KW"/>
</dbReference>
<evidence type="ECO:0000256" key="1">
    <source>
        <dbReference type="PROSITE-ProRule" id="PRU00047"/>
    </source>
</evidence>
<accession>A0A8H7QPC8</accession>
<comment type="caution">
    <text evidence="4">The sequence shown here is derived from an EMBL/GenBank/DDBJ whole genome shotgun (WGS) entry which is preliminary data.</text>
</comment>
<dbReference type="AlphaFoldDB" id="A0A8H7QPC8"/>
<sequence length="304" mass="34372">MTEEVRGFRPSDYMNLIGKIPVFNGSRNCKEAEAWMKVVKSYKGFFKIGFNDGMFLTAIVSSFRDRAQAWWENVEDSVETWGEFESKFNNKFLKANTDEAWTKLRSIKQGQHQDVEQFTSEINGLFKAAGISDDGMKISLFISAINVSIAYELEKKRDDLVSYQSMVNKAVALEALLLKYNNNGMNKEKRVGFNLENDFGNKGSNGSVGNASEILSTASNDSLAELLQGMKQLNINLVQQQQQIKQLQEGNGGQQRQQQQFNRPPFGEKRPLLCWNCNEEGHPSRLCPKEAARNNEQGKEQGAQ</sequence>
<dbReference type="OrthoDB" id="2242037at2759"/>
<evidence type="ECO:0000313" key="4">
    <source>
        <dbReference type="EMBL" id="KAG2195268.1"/>
    </source>
</evidence>
<dbReference type="Pfam" id="PF03732">
    <property type="entry name" value="Retrotrans_gag"/>
    <property type="match status" value="1"/>
</dbReference>
<keyword evidence="1" id="KW-0862">Zinc</keyword>
<keyword evidence="5" id="KW-1185">Reference proteome</keyword>
<dbReference type="GO" id="GO:0003676">
    <property type="term" value="F:nucleic acid binding"/>
    <property type="evidence" value="ECO:0007669"/>
    <property type="project" value="InterPro"/>
</dbReference>
<feature type="region of interest" description="Disordered" evidence="2">
    <location>
        <begin position="248"/>
        <end position="267"/>
    </location>
</feature>
<dbReference type="InterPro" id="IPR005162">
    <property type="entry name" value="Retrotrans_gag_dom"/>
</dbReference>